<name>A0A511KH15_RHOTO</name>
<dbReference type="AlphaFoldDB" id="A0A511KH15"/>
<accession>A0A511KH15</accession>
<organism evidence="1 2">
    <name type="scientific">Rhodotorula toruloides</name>
    <name type="common">Yeast</name>
    <name type="synonym">Rhodosporidium toruloides</name>
    <dbReference type="NCBI Taxonomy" id="5286"/>
    <lineage>
        <taxon>Eukaryota</taxon>
        <taxon>Fungi</taxon>
        <taxon>Dikarya</taxon>
        <taxon>Basidiomycota</taxon>
        <taxon>Pucciniomycotina</taxon>
        <taxon>Microbotryomycetes</taxon>
        <taxon>Sporidiobolales</taxon>
        <taxon>Sporidiobolaceae</taxon>
        <taxon>Rhodotorula</taxon>
    </lineage>
</organism>
<proteinExistence type="predicted"/>
<dbReference type="Proteomes" id="UP000321518">
    <property type="component" value="Unassembled WGS sequence"/>
</dbReference>
<gene>
    <name evidence="1" type="ORF">Rt10032_c08g3676</name>
</gene>
<comment type="caution">
    <text evidence="1">The sequence shown here is derived from an EMBL/GenBank/DDBJ whole genome shotgun (WGS) entry which is preliminary data.</text>
</comment>
<dbReference type="EMBL" id="BJWK01000008">
    <property type="protein sequence ID" value="GEM09659.1"/>
    <property type="molecule type" value="Genomic_DNA"/>
</dbReference>
<dbReference type="OrthoDB" id="10437267at2759"/>
<protein>
    <submittedName>
        <fullName evidence="1">Proteophosphoglycan ppg4</fullName>
    </submittedName>
</protein>
<evidence type="ECO:0000313" key="2">
    <source>
        <dbReference type="Proteomes" id="UP000321518"/>
    </source>
</evidence>
<reference evidence="1 2" key="1">
    <citation type="submission" date="2019-07" db="EMBL/GenBank/DDBJ databases">
        <title>Rhodotorula toruloides NBRC10032 genome sequencing.</title>
        <authorList>
            <person name="Shida Y."/>
            <person name="Takaku H."/>
            <person name="Ogasawara W."/>
            <person name="Mori K."/>
        </authorList>
    </citation>
    <scope>NUCLEOTIDE SEQUENCE [LARGE SCALE GENOMIC DNA]</scope>
    <source>
        <strain evidence="1 2">NBRC10032</strain>
    </source>
</reference>
<sequence length="356" mass="40523">MSLPHELLVRVIHLATPPSGPSTKDERKRRRHLRRYALVSSAWHGAALDEAAPHFFVNTFGAGWSQSDDVAFERIMHAKQRAEERTKSVRTLGIFGDKHLPPKSARTLLSIFERAAEMSLMQMRKPDELLMGSQYVRSLRLIEIQRANFGGCYSVLTRLVLDHCCAEYLPLTLTDANFPVLDTLILNIKRVRHREQPVQGWEEGSRPPQVRALCFTGQGFAWFSAFFANTRLKHLHMGEESIQNGYLSLLAFLTQPLVSFSADWTAELFNTLHLPLDAAVCAALPAFKRLIDLRVYEHKAEPHREDWFAKFADEVERSLLSEGRDLSIRMIGKKLEVAEWDPLHDPTLVAPAPRLP</sequence>
<evidence type="ECO:0000313" key="1">
    <source>
        <dbReference type="EMBL" id="GEM09659.1"/>
    </source>
</evidence>